<dbReference type="Gene3D" id="1.20.120.520">
    <property type="entry name" value="nmb1532 protein domain like"/>
    <property type="match status" value="1"/>
</dbReference>
<sequence>MVLCCIRFVTCLFLSYFQVIFLALDIRVKNVARTYSLEHEGESVIFDQLFTLLDSYMQNEESFRRELASCTGALQTSINQHMSKEEGQVFPLLVEKFSFEEQASLVWQFLCIIPINMMTEFLPWLSASVFFEERHEMRNYLCKIIFTWMDGANGFKKKKKL</sequence>
<accession>A0A9R1W467</accession>
<protein>
    <recommendedName>
        <fullName evidence="4">Hemerythrin-like domain-containing protein</fullName>
    </recommendedName>
</protein>
<comment type="caution">
    <text evidence="2">The sequence shown here is derived from an EMBL/GenBank/DDBJ whole genome shotgun (WGS) entry which is preliminary data.</text>
</comment>
<dbReference type="Proteomes" id="UP000235145">
    <property type="component" value="Unassembled WGS sequence"/>
</dbReference>
<dbReference type="EMBL" id="NBSK02000003">
    <property type="protein sequence ID" value="KAJ0215846.1"/>
    <property type="molecule type" value="Genomic_DNA"/>
</dbReference>
<keyword evidence="3" id="KW-1185">Reference proteome</keyword>
<keyword evidence="1" id="KW-0472">Membrane</keyword>
<evidence type="ECO:0000313" key="2">
    <source>
        <dbReference type="EMBL" id="KAJ0215846.1"/>
    </source>
</evidence>
<proteinExistence type="predicted"/>
<feature type="transmembrane region" description="Helical" evidence="1">
    <location>
        <begin position="6"/>
        <end position="24"/>
    </location>
</feature>
<name>A0A9R1W467_LACSA</name>
<dbReference type="AlphaFoldDB" id="A0A9R1W467"/>
<gene>
    <name evidence="2" type="ORF">LSAT_V11C300153880</name>
</gene>
<evidence type="ECO:0008006" key="4">
    <source>
        <dbReference type="Google" id="ProtNLM"/>
    </source>
</evidence>
<keyword evidence="1" id="KW-0812">Transmembrane</keyword>
<reference evidence="2 3" key="1">
    <citation type="journal article" date="2017" name="Nat. Commun.">
        <title>Genome assembly with in vitro proximity ligation data and whole-genome triplication in lettuce.</title>
        <authorList>
            <person name="Reyes-Chin-Wo S."/>
            <person name="Wang Z."/>
            <person name="Yang X."/>
            <person name="Kozik A."/>
            <person name="Arikit S."/>
            <person name="Song C."/>
            <person name="Xia L."/>
            <person name="Froenicke L."/>
            <person name="Lavelle D.O."/>
            <person name="Truco M.J."/>
            <person name="Xia R."/>
            <person name="Zhu S."/>
            <person name="Xu C."/>
            <person name="Xu H."/>
            <person name="Xu X."/>
            <person name="Cox K."/>
            <person name="Korf I."/>
            <person name="Meyers B.C."/>
            <person name="Michelmore R.W."/>
        </authorList>
    </citation>
    <scope>NUCLEOTIDE SEQUENCE [LARGE SCALE GENOMIC DNA]</scope>
    <source>
        <strain evidence="3">cv. Salinas</strain>
        <tissue evidence="2">Seedlings</tissue>
    </source>
</reference>
<dbReference type="CDD" id="cd12108">
    <property type="entry name" value="Hr-like"/>
    <property type="match status" value="1"/>
</dbReference>
<keyword evidence="1" id="KW-1133">Transmembrane helix</keyword>
<organism evidence="2 3">
    <name type="scientific">Lactuca sativa</name>
    <name type="common">Garden lettuce</name>
    <dbReference type="NCBI Taxonomy" id="4236"/>
    <lineage>
        <taxon>Eukaryota</taxon>
        <taxon>Viridiplantae</taxon>
        <taxon>Streptophyta</taxon>
        <taxon>Embryophyta</taxon>
        <taxon>Tracheophyta</taxon>
        <taxon>Spermatophyta</taxon>
        <taxon>Magnoliopsida</taxon>
        <taxon>eudicotyledons</taxon>
        <taxon>Gunneridae</taxon>
        <taxon>Pentapetalae</taxon>
        <taxon>asterids</taxon>
        <taxon>campanulids</taxon>
        <taxon>Asterales</taxon>
        <taxon>Asteraceae</taxon>
        <taxon>Cichorioideae</taxon>
        <taxon>Cichorieae</taxon>
        <taxon>Lactucinae</taxon>
        <taxon>Lactuca</taxon>
    </lineage>
</organism>
<evidence type="ECO:0000256" key="1">
    <source>
        <dbReference type="SAM" id="Phobius"/>
    </source>
</evidence>
<evidence type="ECO:0000313" key="3">
    <source>
        <dbReference type="Proteomes" id="UP000235145"/>
    </source>
</evidence>